<dbReference type="Pfam" id="PF23240">
    <property type="entry name" value="HAT_PRP39_N"/>
    <property type="match status" value="1"/>
</dbReference>
<protein>
    <submittedName>
        <fullName evidence="2">mRNA 3'-end-processing protein rna14</fullName>
    </submittedName>
</protein>
<sequence length="278" mass="30355">MADEPTESTTNLVATPDPVPTTQEPEPATVIPETSDSPQTANPLELPLTEKPPAEQNAPLFAPSPTASENNQGNDLPTLSPTIIENKQEADDPTPLSPTASENRQTSDPSSTASENKMNNDPSPATSENKQTNDPSPTTSENKQTNNDPSPTPTSENKQTNNDPSPPLTQPVLSRLASLRQRVEKDTMDGEAWIELIADAEKKGDLEKTREVYSSFLQHFPDAVSLQIDEINNPFDILNLSQECATFQEFFIFFAPISTPLNLSYRYHIPVLTCAPTN</sequence>
<feature type="compositionally biased region" description="Polar residues" evidence="1">
    <location>
        <begin position="65"/>
        <end position="85"/>
    </location>
</feature>
<name>A0A5B0Q8Q3_PUCGR</name>
<reference evidence="2 3" key="1">
    <citation type="submission" date="2019-05" db="EMBL/GenBank/DDBJ databases">
        <title>Emergence of the Ug99 lineage of the wheat stem rust pathogen through somatic hybridization.</title>
        <authorList>
            <person name="Li F."/>
            <person name="Upadhyaya N.M."/>
            <person name="Sperschneider J."/>
            <person name="Matny O."/>
            <person name="Nguyen-Phuc H."/>
            <person name="Mago R."/>
            <person name="Raley C."/>
            <person name="Miller M.E."/>
            <person name="Silverstein K.A.T."/>
            <person name="Henningsen E."/>
            <person name="Hirsch C.D."/>
            <person name="Visser B."/>
            <person name="Pretorius Z.A."/>
            <person name="Steffenson B.J."/>
            <person name="Schwessinger B."/>
            <person name="Dodds P.N."/>
            <person name="Figueroa M."/>
        </authorList>
    </citation>
    <scope>NUCLEOTIDE SEQUENCE [LARGE SCALE GENOMIC DNA]</scope>
    <source>
        <strain evidence="2 3">Ug99</strain>
    </source>
</reference>
<evidence type="ECO:0000313" key="2">
    <source>
        <dbReference type="EMBL" id="KAA1109656.1"/>
    </source>
</evidence>
<feature type="compositionally biased region" description="Polar residues" evidence="1">
    <location>
        <begin position="32"/>
        <end position="42"/>
    </location>
</feature>
<dbReference type="Proteomes" id="UP000325313">
    <property type="component" value="Unassembled WGS sequence"/>
</dbReference>
<dbReference type="AlphaFoldDB" id="A0A5B0Q8Q3"/>
<organism evidence="2 3">
    <name type="scientific">Puccinia graminis f. sp. tritici</name>
    <dbReference type="NCBI Taxonomy" id="56615"/>
    <lineage>
        <taxon>Eukaryota</taxon>
        <taxon>Fungi</taxon>
        <taxon>Dikarya</taxon>
        <taxon>Basidiomycota</taxon>
        <taxon>Pucciniomycotina</taxon>
        <taxon>Pucciniomycetes</taxon>
        <taxon>Pucciniales</taxon>
        <taxon>Pucciniaceae</taxon>
        <taxon>Puccinia</taxon>
    </lineage>
</organism>
<proteinExistence type="predicted"/>
<gene>
    <name evidence="2" type="primary">RNA14_3</name>
    <name evidence="2" type="ORF">PGTUg99_029842</name>
</gene>
<feature type="region of interest" description="Disordered" evidence="1">
    <location>
        <begin position="1"/>
        <end position="171"/>
    </location>
</feature>
<evidence type="ECO:0000313" key="3">
    <source>
        <dbReference type="Proteomes" id="UP000325313"/>
    </source>
</evidence>
<comment type="caution">
    <text evidence="2">The sequence shown here is derived from an EMBL/GenBank/DDBJ whole genome shotgun (WGS) entry which is preliminary data.</text>
</comment>
<dbReference type="Gene3D" id="1.25.40.1040">
    <property type="match status" value="1"/>
</dbReference>
<evidence type="ECO:0000256" key="1">
    <source>
        <dbReference type="SAM" id="MobiDB-lite"/>
    </source>
</evidence>
<dbReference type="EMBL" id="VDEP01000304">
    <property type="protein sequence ID" value="KAA1109656.1"/>
    <property type="molecule type" value="Genomic_DNA"/>
</dbReference>
<accession>A0A5B0Q8Q3</accession>
<feature type="compositionally biased region" description="Polar residues" evidence="1">
    <location>
        <begin position="97"/>
        <end position="163"/>
    </location>
</feature>